<name>A0A2P2L8V1_RHIMU</name>
<protein>
    <submittedName>
        <fullName evidence="2">Uncharacterized protein</fullName>
    </submittedName>
</protein>
<dbReference type="EMBL" id="GGEC01033911">
    <property type="protein sequence ID" value="MBX14395.1"/>
    <property type="molecule type" value="Transcribed_RNA"/>
</dbReference>
<organism evidence="2">
    <name type="scientific">Rhizophora mucronata</name>
    <name type="common">Asiatic mangrove</name>
    <dbReference type="NCBI Taxonomy" id="61149"/>
    <lineage>
        <taxon>Eukaryota</taxon>
        <taxon>Viridiplantae</taxon>
        <taxon>Streptophyta</taxon>
        <taxon>Embryophyta</taxon>
        <taxon>Tracheophyta</taxon>
        <taxon>Spermatophyta</taxon>
        <taxon>Magnoliopsida</taxon>
        <taxon>eudicotyledons</taxon>
        <taxon>Gunneridae</taxon>
        <taxon>Pentapetalae</taxon>
        <taxon>rosids</taxon>
        <taxon>fabids</taxon>
        <taxon>Malpighiales</taxon>
        <taxon>Rhizophoraceae</taxon>
        <taxon>Rhizophora</taxon>
    </lineage>
</organism>
<sequence length="36" mass="3959">MLSIVKKATGQPASKPKPGPAVQKLKRVLLGFWQRV</sequence>
<proteinExistence type="predicted"/>
<reference evidence="2" key="1">
    <citation type="submission" date="2018-02" db="EMBL/GenBank/DDBJ databases">
        <title>Rhizophora mucronata_Transcriptome.</title>
        <authorList>
            <person name="Meera S.P."/>
            <person name="Sreeshan A."/>
            <person name="Augustine A."/>
        </authorList>
    </citation>
    <scope>NUCLEOTIDE SEQUENCE</scope>
    <source>
        <tissue evidence="2">Leaf</tissue>
    </source>
</reference>
<evidence type="ECO:0000256" key="1">
    <source>
        <dbReference type="SAM" id="MobiDB-lite"/>
    </source>
</evidence>
<evidence type="ECO:0000313" key="2">
    <source>
        <dbReference type="EMBL" id="MBX14395.1"/>
    </source>
</evidence>
<accession>A0A2P2L8V1</accession>
<dbReference type="AlphaFoldDB" id="A0A2P2L8V1"/>
<feature type="region of interest" description="Disordered" evidence="1">
    <location>
        <begin position="1"/>
        <end position="21"/>
    </location>
</feature>